<dbReference type="AlphaFoldDB" id="A0A9W8HMW4"/>
<feature type="region of interest" description="Disordered" evidence="1">
    <location>
        <begin position="272"/>
        <end position="297"/>
    </location>
</feature>
<evidence type="ECO:0000256" key="1">
    <source>
        <dbReference type="SAM" id="MobiDB-lite"/>
    </source>
</evidence>
<comment type="caution">
    <text evidence="2">The sequence shown here is derived from an EMBL/GenBank/DDBJ whole genome shotgun (WGS) entry which is preliminary data.</text>
</comment>
<evidence type="ECO:0000313" key="3">
    <source>
        <dbReference type="Proteomes" id="UP001140094"/>
    </source>
</evidence>
<feature type="compositionally biased region" description="Polar residues" evidence="1">
    <location>
        <begin position="1"/>
        <end position="12"/>
    </location>
</feature>
<feature type="non-terminal residue" evidence="2">
    <location>
        <position position="1"/>
    </location>
</feature>
<accession>A0A9W8HMW4</accession>
<dbReference type="EMBL" id="JANBUO010003888">
    <property type="protein sequence ID" value="KAJ2789140.1"/>
    <property type="molecule type" value="Genomic_DNA"/>
</dbReference>
<gene>
    <name evidence="2" type="ORF">H4R20_007234</name>
</gene>
<feature type="compositionally biased region" description="Basic and acidic residues" evidence="1">
    <location>
        <begin position="193"/>
        <end position="207"/>
    </location>
</feature>
<feature type="non-terminal residue" evidence="2">
    <location>
        <position position="343"/>
    </location>
</feature>
<name>A0A9W8HMW4_9FUNG</name>
<proteinExistence type="predicted"/>
<dbReference type="Proteomes" id="UP001140094">
    <property type="component" value="Unassembled WGS sequence"/>
</dbReference>
<protein>
    <submittedName>
        <fullName evidence="2">Uncharacterized protein</fullName>
    </submittedName>
</protein>
<feature type="compositionally biased region" description="Basic residues" evidence="1">
    <location>
        <begin position="170"/>
        <end position="186"/>
    </location>
</feature>
<evidence type="ECO:0000313" key="2">
    <source>
        <dbReference type="EMBL" id="KAJ2789140.1"/>
    </source>
</evidence>
<sequence>PSPQTKTTSVGESSCADVRDQADTGPAGMSDKPAAASTNRLGGRSTLRRNRRIISRSGRPTGRSARAAIVKTPQVVEDTSVHPTTAPPATVEPMNVESANAHAGRVVGKDDDGANHAEQVIAEPTSAHVDRAVRKEDSDAGDSDSRPRVVGLARLAEDAIAASSVESRQRGRRIRPSSPRSARHKALPPIPDRVARTMEVADAKAEAKPAPPPLPKTERPKIPRVLAEDGLATRADIAVAVERPSSTRLFGDSGCSDSGDGAQSLRTWLQRTDMLLPPTKSTSKPLPRPPGSPGRSVLLVNSQLHATKPSAANQHEVASRSTAKTGCCAAGKLAPLPSSFDAP</sequence>
<feature type="region of interest" description="Disordered" evidence="1">
    <location>
        <begin position="1"/>
        <end position="222"/>
    </location>
</feature>
<keyword evidence="3" id="KW-1185">Reference proteome</keyword>
<feature type="compositionally biased region" description="Basic and acidic residues" evidence="1">
    <location>
        <begin position="128"/>
        <end position="147"/>
    </location>
</feature>
<reference evidence="2" key="1">
    <citation type="submission" date="2022-07" db="EMBL/GenBank/DDBJ databases">
        <title>Phylogenomic reconstructions and comparative analyses of Kickxellomycotina fungi.</title>
        <authorList>
            <person name="Reynolds N.K."/>
            <person name="Stajich J.E."/>
            <person name="Barry K."/>
            <person name="Grigoriev I.V."/>
            <person name="Crous P."/>
            <person name="Smith M.E."/>
        </authorList>
    </citation>
    <scope>NUCLEOTIDE SEQUENCE</scope>
    <source>
        <strain evidence="2">NRRL 1565</strain>
    </source>
</reference>
<organism evidence="2 3">
    <name type="scientific">Coemansia guatemalensis</name>
    <dbReference type="NCBI Taxonomy" id="2761395"/>
    <lineage>
        <taxon>Eukaryota</taxon>
        <taxon>Fungi</taxon>
        <taxon>Fungi incertae sedis</taxon>
        <taxon>Zoopagomycota</taxon>
        <taxon>Kickxellomycotina</taxon>
        <taxon>Kickxellomycetes</taxon>
        <taxon>Kickxellales</taxon>
        <taxon>Kickxellaceae</taxon>
        <taxon>Coemansia</taxon>
    </lineage>
</organism>
<dbReference type="OrthoDB" id="5575792at2759"/>